<evidence type="ECO:0000313" key="1">
    <source>
        <dbReference type="EMBL" id="KAG7324457.1"/>
    </source>
</evidence>
<keyword evidence="2" id="KW-1185">Reference proteome</keyword>
<reference evidence="1 2" key="1">
    <citation type="submission" date="2021-06" db="EMBL/GenBank/DDBJ databases">
        <title>Chromosome-level genome assembly of the red-tail catfish (Hemibagrus wyckioides).</title>
        <authorList>
            <person name="Shao F."/>
        </authorList>
    </citation>
    <scope>NUCLEOTIDE SEQUENCE [LARGE SCALE GENOMIC DNA]</scope>
    <source>
        <strain evidence="1">EC202008001</strain>
        <tissue evidence="1">Blood</tissue>
    </source>
</reference>
<accession>A0A9D3SHL8</accession>
<name>A0A9D3SHL8_9TELE</name>
<organism evidence="1 2">
    <name type="scientific">Hemibagrus wyckioides</name>
    <dbReference type="NCBI Taxonomy" id="337641"/>
    <lineage>
        <taxon>Eukaryota</taxon>
        <taxon>Metazoa</taxon>
        <taxon>Chordata</taxon>
        <taxon>Craniata</taxon>
        <taxon>Vertebrata</taxon>
        <taxon>Euteleostomi</taxon>
        <taxon>Actinopterygii</taxon>
        <taxon>Neopterygii</taxon>
        <taxon>Teleostei</taxon>
        <taxon>Ostariophysi</taxon>
        <taxon>Siluriformes</taxon>
        <taxon>Bagridae</taxon>
        <taxon>Hemibagrus</taxon>
    </lineage>
</organism>
<evidence type="ECO:0000313" key="2">
    <source>
        <dbReference type="Proteomes" id="UP000824219"/>
    </source>
</evidence>
<dbReference type="EMBL" id="JAHKSW010000014">
    <property type="protein sequence ID" value="KAG7324457.1"/>
    <property type="molecule type" value="Genomic_DNA"/>
</dbReference>
<dbReference type="AlphaFoldDB" id="A0A9D3SHL8"/>
<gene>
    <name evidence="1" type="ORF">KOW79_012473</name>
</gene>
<comment type="caution">
    <text evidence="1">The sequence shown here is derived from an EMBL/GenBank/DDBJ whole genome shotgun (WGS) entry which is preliminary data.</text>
</comment>
<dbReference type="Proteomes" id="UP000824219">
    <property type="component" value="Linkage Group LG14"/>
</dbReference>
<sequence>MNTLLWIDLYRSLYSLPVMKLSTLSISSGHMLAPDSRDPQRFQQELINRVLKLMKECKSSESIINADSNLLLTTTQSASICLQAHLFNTNEGLNPTPTSAADIIR</sequence>
<protein>
    <submittedName>
        <fullName evidence="1">Uncharacterized protein</fullName>
    </submittedName>
</protein>
<proteinExistence type="predicted"/>